<dbReference type="Pfam" id="PF09361">
    <property type="entry name" value="Phasin_2"/>
    <property type="match status" value="1"/>
</dbReference>
<dbReference type="EMBL" id="SWCI01000001">
    <property type="protein sequence ID" value="TKB51310.1"/>
    <property type="molecule type" value="Genomic_DNA"/>
</dbReference>
<reference evidence="2 3" key="1">
    <citation type="submission" date="2019-04" db="EMBL/GenBank/DDBJ databases">
        <authorList>
            <person name="Hwang J.C."/>
        </authorList>
    </citation>
    <scope>NUCLEOTIDE SEQUENCE [LARGE SCALE GENOMIC DNA]</scope>
    <source>
        <strain evidence="2 3">IMCC35001</strain>
    </source>
</reference>
<organism evidence="2 3">
    <name type="scientific">Ferrimonas sediminicola</name>
    <dbReference type="NCBI Taxonomy" id="2569538"/>
    <lineage>
        <taxon>Bacteria</taxon>
        <taxon>Pseudomonadati</taxon>
        <taxon>Pseudomonadota</taxon>
        <taxon>Gammaproteobacteria</taxon>
        <taxon>Alteromonadales</taxon>
        <taxon>Ferrimonadaceae</taxon>
        <taxon>Ferrimonas</taxon>
    </lineage>
</organism>
<dbReference type="InterPro" id="IPR014176">
    <property type="entry name" value="Phasin_subfam-3"/>
</dbReference>
<accession>A0A4U1BIM3</accession>
<comment type="caution">
    <text evidence="2">The sequence shown here is derived from an EMBL/GenBank/DDBJ whole genome shotgun (WGS) entry which is preliminary data.</text>
</comment>
<dbReference type="AlphaFoldDB" id="A0A4U1BIM3"/>
<dbReference type="InterPro" id="IPR018968">
    <property type="entry name" value="Phasin"/>
</dbReference>
<sequence length="109" mass="12624">MYMEMMKQFQDQAQRFSAPWVEMNQLLADHYQQLTRLQQEAGKHYTDLSIDQIQACADVKDLQTLTALAGKQMQLMGEISGRMMQDMQTLNEMGQAFRASMDKLTRPQS</sequence>
<dbReference type="NCBIfam" id="TIGR02809">
    <property type="entry name" value="phasin_3"/>
    <property type="match status" value="1"/>
</dbReference>
<dbReference type="Proteomes" id="UP000305674">
    <property type="component" value="Unassembled WGS sequence"/>
</dbReference>
<dbReference type="OrthoDB" id="8611311at2"/>
<evidence type="ECO:0000259" key="1">
    <source>
        <dbReference type="Pfam" id="PF09361"/>
    </source>
</evidence>
<keyword evidence="3" id="KW-1185">Reference proteome</keyword>
<evidence type="ECO:0000313" key="3">
    <source>
        <dbReference type="Proteomes" id="UP000305674"/>
    </source>
</evidence>
<protein>
    <submittedName>
        <fullName evidence="2">Phasin family protein</fullName>
    </submittedName>
</protein>
<name>A0A4U1BIM3_9GAMM</name>
<feature type="domain" description="Phasin" evidence="1">
    <location>
        <begin position="7"/>
        <end position="105"/>
    </location>
</feature>
<proteinExistence type="predicted"/>
<evidence type="ECO:0000313" key="2">
    <source>
        <dbReference type="EMBL" id="TKB51310.1"/>
    </source>
</evidence>
<dbReference type="RefSeq" id="WP_136850743.1">
    <property type="nucleotide sequence ID" value="NZ_SWCI01000001.1"/>
</dbReference>
<gene>
    <name evidence="2" type="ORF">FCL40_01770</name>
</gene>